<dbReference type="Proteomes" id="UP001066276">
    <property type="component" value="Chromosome 3_2"/>
</dbReference>
<evidence type="ECO:0000313" key="2">
    <source>
        <dbReference type="Proteomes" id="UP001066276"/>
    </source>
</evidence>
<proteinExistence type="predicted"/>
<keyword evidence="2" id="KW-1185">Reference proteome</keyword>
<sequence length="88" mass="9517">MRHIGIGLPESCWDESSGRLRSPVSRKVPLGHTLIMSADQSSAVTLAGGSQQPGRGHCRVVESLAYRRRSWSRGCGSESSYSLASEEL</sequence>
<reference evidence="1" key="1">
    <citation type="journal article" date="2022" name="bioRxiv">
        <title>Sequencing and chromosome-scale assembly of the giantPleurodeles waltlgenome.</title>
        <authorList>
            <person name="Brown T."/>
            <person name="Elewa A."/>
            <person name="Iarovenko S."/>
            <person name="Subramanian E."/>
            <person name="Araus A.J."/>
            <person name="Petzold A."/>
            <person name="Susuki M."/>
            <person name="Suzuki K.-i.T."/>
            <person name="Hayashi T."/>
            <person name="Toyoda A."/>
            <person name="Oliveira C."/>
            <person name="Osipova E."/>
            <person name="Leigh N.D."/>
            <person name="Simon A."/>
            <person name="Yun M.H."/>
        </authorList>
    </citation>
    <scope>NUCLEOTIDE SEQUENCE</scope>
    <source>
        <strain evidence="1">20211129_DDA</strain>
        <tissue evidence="1">Liver</tissue>
    </source>
</reference>
<evidence type="ECO:0000313" key="1">
    <source>
        <dbReference type="EMBL" id="KAJ1178794.1"/>
    </source>
</evidence>
<accession>A0AAV7TSC0</accession>
<dbReference type="AlphaFoldDB" id="A0AAV7TSC0"/>
<organism evidence="1 2">
    <name type="scientific">Pleurodeles waltl</name>
    <name type="common">Iberian ribbed newt</name>
    <dbReference type="NCBI Taxonomy" id="8319"/>
    <lineage>
        <taxon>Eukaryota</taxon>
        <taxon>Metazoa</taxon>
        <taxon>Chordata</taxon>
        <taxon>Craniata</taxon>
        <taxon>Vertebrata</taxon>
        <taxon>Euteleostomi</taxon>
        <taxon>Amphibia</taxon>
        <taxon>Batrachia</taxon>
        <taxon>Caudata</taxon>
        <taxon>Salamandroidea</taxon>
        <taxon>Salamandridae</taxon>
        <taxon>Pleurodelinae</taxon>
        <taxon>Pleurodeles</taxon>
    </lineage>
</organism>
<name>A0AAV7TSC0_PLEWA</name>
<dbReference type="EMBL" id="JANPWB010000006">
    <property type="protein sequence ID" value="KAJ1178794.1"/>
    <property type="molecule type" value="Genomic_DNA"/>
</dbReference>
<protein>
    <submittedName>
        <fullName evidence="1">Uncharacterized protein</fullName>
    </submittedName>
</protein>
<gene>
    <name evidence="1" type="ORF">NDU88_004036</name>
</gene>
<comment type="caution">
    <text evidence="1">The sequence shown here is derived from an EMBL/GenBank/DDBJ whole genome shotgun (WGS) entry which is preliminary data.</text>
</comment>